<feature type="transmembrane region" description="Helical" evidence="1">
    <location>
        <begin position="6"/>
        <end position="24"/>
    </location>
</feature>
<keyword evidence="3" id="KW-1185">Reference proteome</keyword>
<organism evidence="2 3">
    <name type="scientific">Nocardioides donggukensis</name>
    <dbReference type="NCBI Taxonomy" id="2774019"/>
    <lineage>
        <taxon>Bacteria</taxon>
        <taxon>Bacillati</taxon>
        <taxon>Actinomycetota</taxon>
        <taxon>Actinomycetes</taxon>
        <taxon>Propionibacteriales</taxon>
        <taxon>Nocardioidaceae</taxon>
        <taxon>Nocardioides</taxon>
    </lineage>
</organism>
<dbReference type="AlphaFoldDB" id="A0A927Q3A5"/>
<comment type="caution">
    <text evidence="2">The sequence shown here is derived from an EMBL/GenBank/DDBJ whole genome shotgun (WGS) entry which is preliminary data.</text>
</comment>
<keyword evidence="1" id="KW-1133">Transmembrane helix</keyword>
<proteinExistence type="predicted"/>
<name>A0A927Q3A5_9ACTN</name>
<keyword evidence="1" id="KW-0812">Transmembrane</keyword>
<evidence type="ECO:0000256" key="1">
    <source>
        <dbReference type="SAM" id="Phobius"/>
    </source>
</evidence>
<evidence type="ECO:0000313" key="3">
    <source>
        <dbReference type="Proteomes" id="UP000616839"/>
    </source>
</evidence>
<accession>A0A927Q3A5</accession>
<keyword evidence="1" id="KW-0472">Membrane</keyword>
<dbReference type="RefSeq" id="WP_192144482.1">
    <property type="nucleotide sequence ID" value="NZ_JACYXZ010000005.1"/>
</dbReference>
<reference evidence="2" key="1">
    <citation type="submission" date="2020-09" db="EMBL/GenBank/DDBJ databases">
        <title>Nocardioides sp. strain MJB4 16S ribosomal RNA gene Genome sequencing and assembly.</title>
        <authorList>
            <person name="Kim I."/>
        </authorList>
    </citation>
    <scope>NUCLEOTIDE SEQUENCE</scope>
    <source>
        <strain evidence="2">MJB4</strain>
    </source>
</reference>
<evidence type="ECO:0000313" key="2">
    <source>
        <dbReference type="EMBL" id="MBD8871154.1"/>
    </source>
</evidence>
<gene>
    <name evidence="2" type="ORF">IE331_16120</name>
</gene>
<dbReference type="EMBL" id="JACYXZ010000005">
    <property type="protein sequence ID" value="MBD8871154.1"/>
    <property type="molecule type" value="Genomic_DNA"/>
</dbReference>
<dbReference type="Proteomes" id="UP000616839">
    <property type="component" value="Unassembled WGS sequence"/>
</dbReference>
<sequence length="170" mass="18763">MNEISTLISSATAVVATMVALFLLRQGQVDRRKLAEDAEREHARQISAWADWHGLGDFGTFAKPRLPAVFVRNSSDAAVYDVFVDFRAPIDGALFRVGLGPVPPGETRVQEIDYDGQLEAGWEPAALFARVNFRDSSGRRWLRDAFGRLRADLGHGQDDFFEQGGKILGG</sequence>
<protein>
    <submittedName>
        <fullName evidence="2">Uncharacterized protein</fullName>
    </submittedName>
</protein>